<evidence type="ECO:0000259" key="2">
    <source>
        <dbReference type="PROSITE" id="PS51724"/>
    </source>
</evidence>
<organism evidence="3 4">
    <name type="scientific">Aromatoleum toluolicum</name>
    <dbReference type="NCBI Taxonomy" id="90060"/>
    <lineage>
        <taxon>Bacteria</taxon>
        <taxon>Pseudomonadati</taxon>
        <taxon>Pseudomonadota</taxon>
        <taxon>Betaproteobacteria</taxon>
        <taxon>Rhodocyclales</taxon>
        <taxon>Rhodocyclaceae</taxon>
        <taxon>Aromatoleum</taxon>
    </lineage>
</organism>
<feature type="domain" description="SPOR" evidence="2">
    <location>
        <begin position="134"/>
        <end position="212"/>
    </location>
</feature>
<dbReference type="InterPro" id="IPR007730">
    <property type="entry name" value="SPOR-like_dom"/>
</dbReference>
<dbReference type="Proteomes" id="UP000634522">
    <property type="component" value="Unassembled WGS sequence"/>
</dbReference>
<dbReference type="RefSeq" id="WP_169143524.1">
    <property type="nucleotide sequence ID" value="NZ_WTVS01000122.1"/>
</dbReference>
<sequence length="249" mass="25995">MRIVFVILVLLNLLALASIRGWLGSSTPEGEPERLSNQLNPERIVLRPGGTAPQRDAEAPAPTPPAEQAAEQAAAAPETGNGREAPPPPAPAAAAPVLPQACTVIDGLAESEADALMQNAITGKPGLRAERKTSSTPTAWWVRIPPGGGREAAERRVAELRAQGVSELFIVNDPGPNQHAISLGLFKTEAKAQQHLASLQAKQVRGAGIASRTTTVHRIEVRGPASPLKTLTSSPAVRRSGATISECTP</sequence>
<evidence type="ECO:0000313" key="3">
    <source>
        <dbReference type="EMBL" id="NMG01023.1"/>
    </source>
</evidence>
<comment type="caution">
    <text evidence="3">The sequence shown here is derived from an EMBL/GenBank/DDBJ whole genome shotgun (WGS) entry which is preliminary data.</text>
</comment>
<dbReference type="PROSITE" id="PS51724">
    <property type="entry name" value="SPOR"/>
    <property type="match status" value="1"/>
</dbReference>
<dbReference type="SUPFAM" id="SSF110997">
    <property type="entry name" value="Sporulation related repeat"/>
    <property type="match status" value="1"/>
</dbReference>
<proteinExistence type="predicted"/>
<dbReference type="EMBL" id="WTVS01000122">
    <property type="protein sequence ID" value="NMG01023.1"/>
    <property type="molecule type" value="Genomic_DNA"/>
</dbReference>
<name>A0ABX1NNS8_9RHOO</name>
<accession>A0ABX1NNS8</accession>
<dbReference type="InterPro" id="IPR036680">
    <property type="entry name" value="SPOR-like_sf"/>
</dbReference>
<feature type="region of interest" description="Disordered" evidence="1">
    <location>
        <begin position="25"/>
        <end position="94"/>
    </location>
</feature>
<feature type="compositionally biased region" description="Low complexity" evidence="1">
    <location>
        <begin position="66"/>
        <end position="79"/>
    </location>
</feature>
<gene>
    <name evidence="3" type="ORF">GPA27_27000</name>
</gene>
<protein>
    <submittedName>
        <fullName evidence="3">SPOR domain-containing protein</fullName>
    </submittedName>
</protein>
<keyword evidence="4" id="KW-1185">Reference proteome</keyword>
<evidence type="ECO:0000256" key="1">
    <source>
        <dbReference type="SAM" id="MobiDB-lite"/>
    </source>
</evidence>
<dbReference type="Gene3D" id="3.30.70.1070">
    <property type="entry name" value="Sporulation related repeat"/>
    <property type="match status" value="1"/>
</dbReference>
<reference evidence="3 4" key="1">
    <citation type="submission" date="2019-12" db="EMBL/GenBank/DDBJ databases">
        <title>Comparative genomics gives insights into the taxonomy of the Azoarcus-Aromatoleum group and reveals separate origins of nif in the plant-associated Azoarcus and non-plant-associated Aromatoleum sub-groups.</title>
        <authorList>
            <person name="Lafos M."/>
            <person name="Maluk M."/>
            <person name="Batista M."/>
            <person name="Junghare M."/>
            <person name="Carmona M."/>
            <person name="Faoro H."/>
            <person name="Cruz L.M."/>
            <person name="Battistoni F."/>
            <person name="De Souza E."/>
            <person name="Pedrosa F."/>
            <person name="Chen W.-M."/>
            <person name="Poole P.S."/>
            <person name="Dixon R.A."/>
            <person name="James E.K."/>
        </authorList>
    </citation>
    <scope>NUCLEOTIDE SEQUENCE [LARGE SCALE GENOMIC DNA]</scope>
    <source>
        <strain evidence="3 4">T</strain>
    </source>
</reference>
<dbReference type="Pfam" id="PF05036">
    <property type="entry name" value="SPOR"/>
    <property type="match status" value="1"/>
</dbReference>
<evidence type="ECO:0000313" key="4">
    <source>
        <dbReference type="Proteomes" id="UP000634522"/>
    </source>
</evidence>